<protein>
    <submittedName>
        <fullName evidence="2">cAMP-binding protein</fullName>
    </submittedName>
</protein>
<dbReference type="PROSITE" id="PS50042">
    <property type="entry name" value="CNMP_BINDING_3"/>
    <property type="match status" value="1"/>
</dbReference>
<gene>
    <name evidence="2" type="ORF">T190607A01A_11208</name>
</gene>
<dbReference type="InterPro" id="IPR000595">
    <property type="entry name" value="cNMP-bd_dom"/>
</dbReference>
<keyword evidence="3" id="KW-1185">Reference proteome</keyword>
<evidence type="ECO:0000259" key="1">
    <source>
        <dbReference type="PROSITE" id="PS50042"/>
    </source>
</evidence>
<sequence length="184" mass="21475">MIRIDDSLITPEVKQTLLANSEHFTFQKNEILVDSGKICNYLFIIEKGMLRSFYYNKKGNDVTNWFSSEHMVITEAYSFFKRKPSNIIIEAIEETTVKAISHEQLEKVLSDSKEVERFMRLLVTEIMLTLGKKVIYYQNKTAKERYDDLLKTHPNIFKRANLGHIAGYLGLTRQSLSRIRSKSE</sequence>
<dbReference type="InterPro" id="IPR018490">
    <property type="entry name" value="cNMP-bd_dom_sf"/>
</dbReference>
<name>A0ABP1EIV7_9FLAO</name>
<proteinExistence type="predicted"/>
<dbReference type="RefSeq" id="WP_348711079.1">
    <property type="nucleotide sequence ID" value="NZ_CAXIXY010000003.1"/>
</dbReference>
<dbReference type="EMBL" id="CAXIXY010000003">
    <property type="protein sequence ID" value="CAL2081510.1"/>
    <property type="molecule type" value="Genomic_DNA"/>
</dbReference>
<dbReference type="Gene3D" id="2.60.120.10">
    <property type="entry name" value="Jelly Rolls"/>
    <property type="match status" value="1"/>
</dbReference>
<organism evidence="2 3">
    <name type="scientific">Tenacibaculum platacis</name>
    <dbReference type="NCBI Taxonomy" id="3137852"/>
    <lineage>
        <taxon>Bacteria</taxon>
        <taxon>Pseudomonadati</taxon>
        <taxon>Bacteroidota</taxon>
        <taxon>Flavobacteriia</taxon>
        <taxon>Flavobacteriales</taxon>
        <taxon>Flavobacteriaceae</taxon>
        <taxon>Tenacibaculum</taxon>
    </lineage>
</organism>
<reference evidence="2 3" key="1">
    <citation type="submission" date="2024-05" db="EMBL/GenBank/DDBJ databases">
        <authorList>
            <person name="Duchaud E."/>
        </authorList>
    </citation>
    <scope>NUCLEOTIDE SEQUENCE [LARGE SCALE GENOMIC DNA]</scope>
    <source>
        <strain evidence="2">Ena-SAMPLE-TAB-13-05-2024-13:56:06:370-140302</strain>
    </source>
</reference>
<dbReference type="CDD" id="cd00038">
    <property type="entry name" value="CAP_ED"/>
    <property type="match status" value="1"/>
</dbReference>
<comment type="caution">
    <text evidence="2">The sequence shown here is derived from an EMBL/GenBank/DDBJ whole genome shotgun (WGS) entry which is preliminary data.</text>
</comment>
<dbReference type="Pfam" id="PF00027">
    <property type="entry name" value="cNMP_binding"/>
    <property type="match status" value="1"/>
</dbReference>
<dbReference type="Proteomes" id="UP001497416">
    <property type="component" value="Unassembled WGS sequence"/>
</dbReference>
<feature type="domain" description="Cyclic nucleotide-binding" evidence="1">
    <location>
        <begin position="26"/>
        <end position="117"/>
    </location>
</feature>
<dbReference type="SUPFAM" id="SSF51206">
    <property type="entry name" value="cAMP-binding domain-like"/>
    <property type="match status" value="1"/>
</dbReference>
<evidence type="ECO:0000313" key="3">
    <source>
        <dbReference type="Proteomes" id="UP001497416"/>
    </source>
</evidence>
<dbReference type="InterPro" id="IPR014710">
    <property type="entry name" value="RmlC-like_jellyroll"/>
</dbReference>
<accession>A0ABP1EIV7</accession>
<evidence type="ECO:0000313" key="2">
    <source>
        <dbReference type="EMBL" id="CAL2081510.1"/>
    </source>
</evidence>